<feature type="region of interest" description="Disordered" evidence="9">
    <location>
        <begin position="218"/>
        <end position="255"/>
    </location>
</feature>
<dbReference type="PROSITE" id="PS50075">
    <property type="entry name" value="CARRIER"/>
    <property type="match status" value="1"/>
</dbReference>
<dbReference type="InterPro" id="IPR016291">
    <property type="entry name" value="Isochorismatase"/>
</dbReference>
<dbReference type="PANTHER" id="PTHR43540">
    <property type="entry name" value="PEROXYUREIDOACRYLATE/UREIDOACRYLATE AMIDOHYDROLASE-RELATED"/>
    <property type="match status" value="1"/>
</dbReference>
<protein>
    <recommendedName>
        <fullName evidence="3">isochorismatase</fullName>
        <ecNumber evidence="3">3.3.2.1</ecNumber>
    </recommendedName>
</protein>
<evidence type="ECO:0000259" key="10">
    <source>
        <dbReference type="PROSITE" id="PS50075"/>
    </source>
</evidence>
<gene>
    <name evidence="11" type="ORF">B4V02_18065</name>
</gene>
<evidence type="ECO:0000256" key="1">
    <source>
        <dbReference type="ARBA" id="ARBA00004924"/>
    </source>
</evidence>
<dbReference type="InterPro" id="IPR009081">
    <property type="entry name" value="PP-bd_ACP"/>
</dbReference>
<organism evidence="11 12">
    <name type="scientific">Paenibacillus kribbensis</name>
    <dbReference type="NCBI Taxonomy" id="172713"/>
    <lineage>
        <taxon>Bacteria</taxon>
        <taxon>Bacillati</taxon>
        <taxon>Bacillota</taxon>
        <taxon>Bacilli</taxon>
        <taxon>Bacillales</taxon>
        <taxon>Paenibacillaceae</taxon>
        <taxon>Paenibacillus</taxon>
    </lineage>
</organism>
<dbReference type="KEGG" id="pkb:B4V02_18065"/>
<evidence type="ECO:0000256" key="9">
    <source>
        <dbReference type="SAM" id="MobiDB-lite"/>
    </source>
</evidence>
<dbReference type="EMBL" id="CP020028">
    <property type="protein sequence ID" value="ASR48465.1"/>
    <property type="molecule type" value="Genomic_DNA"/>
</dbReference>
<proteinExistence type="inferred from homology"/>
<evidence type="ECO:0000256" key="3">
    <source>
        <dbReference type="ARBA" id="ARBA00012100"/>
    </source>
</evidence>
<accession>A0A222WR45</accession>
<evidence type="ECO:0000313" key="11">
    <source>
        <dbReference type="EMBL" id="ASR48465.1"/>
    </source>
</evidence>
<keyword evidence="5 8" id="KW-0597">Phosphoprotein</keyword>
<comment type="catalytic activity">
    <reaction evidence="7">
        <text>isochorismate + H2O = (2S,3S)-2,3-dihydroxy-2,3-dihydrobenzoate + pyruvate</text>
        <dbReference type="Rhea" id="RHEA:11112"/>
        <dbReference type="ChEBI" id="CHEBI:15361"/>
        <dbReference type="ChEBI" id="CHEBI:15377"/>
        <dbReference type="ChEBI" id="CHEBI:29780"/>
        <dbReference type="ChEBI" id="CHEBI:58764"/>
        <dbReference type="EC" id="3.3.2.1"/>
    </reaction>
</comment>
<evidence type="ECO:0000313" key="12">
    <source>
        <dbReference type="Proteomes" id="UP000214666"/>
    </source>
</evidence>
<dbReference type="PIRSF" id="PIRSF001111">
    <property type="entry name" value="Isochorismatase"/>
    <property type="match status" value="1"/>
</dbReference>
<name>A0A222WR45_9BACL</name>
<dbReference type="SUPFAM" id="SSF52499">
    <property type="entry name" value="Isochorismatase-like hydrolases"/>
    <property type="match status" value="1"/>
</dbReference>
<dbReference type="SUPFAM" id="SSF47336">
    <property type="entry name" value="ACP-like"/>
    <property type="match status" value="1"/>
</dbReference>
<dbReference type="Pfam" id="PF00550">
    <property type="entry name" value="PP-binding"/>
    <property type="match status" value="1"/>
</dbReference>
<dbReference type="PRINTS" id="PR01398">
    <property type="entry name" value="ISCHRISMTASE"/>
</dbReference>
<dbReference type="Pfam" id="PF00857">
    <property type="entry name" value="Isochorismatase"/>
    <property type="match status" value="1"/>
</dbReference>
<keyword evidence="12" id="KW-1185">Reference proteome</keyword>
<comment type="similarity">
    <text evidence="2">Belongs to the isochorismatase family.</text>
</comment>
<dbReference type="InterPro" id="IPR036736">
    <property type="entry name" value="ACP-like_sf"/>
</dbReference>
<dbReference type="AlphaFoldDB" id="A0A222WR45"/>
<dbReference type="Proteomes" id="UP000214666">
    <property type="component" value="Chromosome"/>
</dbReference>
<comment type="pathway">
    <text evidence="1">Siderophore biosynthesis.</text>
</comment>
<evidence type="ECO:0000256" key="7">
    <source>
        <dbReference type="ARBA" id="ARBA00048590"/>
    </source>
</evidence>
<feature type="compositionally biased region" description="Polar residues" evidence="9">
    <location>
        <begin position="219"/>
        <end position="235"/>
    </location>
</feature>
<dbReference type="EC" id="3.3.2.1" evidence="3"/>
<dbReference type="InterPro" id="IPR050272">
    <property type="entry name" value="Isochorismatase-like_hydrls"/>
</dbReference>
<sequence>MAIPPISAYPMPGASDLPQNKVAWRPDPGRAVLLIHDMQQYFVTAFEAGQSPVKELIANIQLLKSHCQQLGIPVIYSAQPGGQAPEKRGLQQDFWGKGMDDGPVQKEIVNELAPSDQDMVLTKWRYSAFQKTNLDDILRQYHRDQIMITGIYAHIGCLMTATEAFMKDIQPFFVADALGDFSLEYHKMALTYAAERCAVTMLTASLIDELEAAKGTATEGAQVQSGNMATAQTGIADQKPGERESAAKTSKSAMAEKEVTAAPQLTEQLVREQVAGLLHESPEGLAAHDNLMDRGLDSIRMMSLVEKWRRYGAKVTFVELAERPTLADWWKLLSSRIRKVLPNYDYFSL</sequence>
<evidence type="ECO:0000256" key="4">
    <source>
        <dbReference type="ARBA" id="ARBA00022450"/>
    </source>
</evidence>
<dbReference type="STRING" id="172713.GCA_001705305_00200"/>
<dbReference type="OrthoDB" id="257098at2"/>
<evidence type="ECO:0000256" key="5">
    <source>
        <dbReference type="ARBA" id="ARBA00022553"/>
    </source>
</evidence>
<reference evidence="11 12" key="1">
    <citation type="submission" date="2017-03" db="EMBL/GenBank/DDBJ databases">
        <title>Complete genome sequence of Paenibacillus Kribbensis producing bioflocculants.</title>
        <authorList>
            <person name="Lee H.-G."/>
            <person name="Oh H.-M."/>
        </authorList>
    </citation>
    <scope>NUCLEOTIDE SEQUENCE [LARGE SCALE GENOMIC DNA]</scope>
    <source>
        <strain evidence="11 12">AM49</strain>
    </source>
</reference>
<feature type="domain" description="Carrier" evidence="10">
    <location>
        <begin position="261"/>
        <end position="337"/>
    </location>
</feature>
<dbReference type="InterPro" id="IPR000868">
    <property type="entry name" value="Isochorismatase-like_dom"/>
</dbReference>
<dbReference type="FunFam" id="1.10.1200.10:FF:000021">
    <property type="entry name" value="Isochorismatase"/>
    <property type="match status" value="1"/>
</dbReference>
<keyword evidence="6" id="KW-0378">Hydrolase</keyword>
<dbReference type="PANTHER" id="PTHR43540:SF3">
    <property type="entry name" value="ENTEROBACTIN SYNTHASE COMPONENT B"/>
    <property type="match status" value="1"/>
</dbReference>
<feature type="modified residue" description="O-(pantetheine 4'-phosphoryl)serine" evidence="8">
    <location>
        <position position="298"/>
    </location>
</feature>
<keyword evidence="4 8" id="KW-0596">Phosphopantetheine</keyword>
<evidence type="ECO:0000256" key="8">
    <source>
        <dbReference type="PIRSR" id="PIRSR001111-50"/>
    </source>
</evidence>
<dbReference type="GO" id="GO:0008908">
    <property type="term" value="F:isochorismatase activity"/>
    <property type="evidence" value="ECO:0007669"/>
    <property type="project" value="UniProtKB-EC"/>
</dbReference>
<dbReference type="Gene3D" id="3.40.50.850">
    <property type="entry name" value="Isochorismatase-like"/>
    <property type="match status" value="1"/>
</dbReference>
<comment type="cofactor">
    <cofactor evidence="8">
        <name>pantetheine 4'-phosphate</name>
        <dbReference type="ChEBI" id="CHEBI:47942"/>
    </cofactor>
    <text evidence="8">Binds 1 phosphopantetheine covalently.</text>
</comment>
<dbReference type="Gene3D" id="1.10.1200.10">
    <property type="entry name" value="ACP-like"/>
    <property type="match status" value="1"/>
</dbReference>
<evidence type="ECO:0000256" key="6">
    <source>
        <dbReference type="ARBA" id="ARBA00022801"/>
    </source>
</evidence>
<evidence type="ECO:0000256" key="2">
    <source>
        <dbReference type="ARBA" id="ARBA00006336"/>
    </source>
</evidence>
<dbReference type="InterPro" id="IPR036380">
    <property type="entry name" value="Isochorismatase-like_sf"/>
</dbReference>
<dbReference type="RefSeq" id="WP_094155826.1">
    <property type="nucleotide sequence ID" value="NZ_CP020028.1"/>
</dbReference>